<feature type="region of interest" description="Disordered" evidence="1">
    <location>
        <begin position="1025"/>
        <end position="1109"/>
    </location>
</feature>
<evidence type="ECO:0000256" key="2">
    <source>
        <dbReference type="SAM" id="Phobius"/>
    </source>
</evidence>
<accession>R0LI10</accession>
<feature type="compositionally biased region" description="Low complexity" evidence="1">
    <location>
        <begin position="57"/>
        <end position="66"/>
    </location>
</feature>
<feature type="region of interest" description="Disordered" evidence="1">
    <location>
        <begin position="378"/>
        <end position="439"/>
    </location>
</feature>
<dbReference type="Proteomes" id="UP000296049">
    <property type="component" value="Unassembled WGS sequence"/>
</dbReference>
<feature type="compositionally biased region" description="Low complexity" evidence="1">
    <location>
        <begin position="10"/>
        <end position="25"/>
    </location>
</feature>
<feature type="compositionally biased region" description="Pro residues" evidence="1">
    <location>
        <begin position="1061"/>
        <end position="1071"/>
    </location>
</feature>
<feature type="region of interest" description="Disordered" evidence="1">
    <location>
        <begin position="879"/>
        <end position="900"/>
    </location>
</feature>
<feature type="compositionally biased region" description="Basic and acidic residues" evidence="1">
    <location>
        <begin position="32"/>
        <end position="41"/>
    </location>
</feature>
<feature type="region of interest" description="Disordered" evidence="1">
    <location>
        <begin position="1"/>
        <end position="94"/>
    </location>
</feature>
<feature type="compositionally biased region" description="Polar residues" evidence="1">
    <location>
        <begin position="423"/>
        <end position="436"/>
    </location>
</feature>
<dbReference type="EMBL" id="KB743109">
    <property type="protein sequence ID" value="EOB01285.1"/>
    <property type="molecule type" value="Genomic_DNA"/>
</dbReference>
<name>R0LI10_ANAPL</name>
<reference evidence="4" key="1">
    <citation type="journal article" date="2013" name="Nat. Genet.">
        <title>The duck genome and transcriptome provide insight into an avian influenza virus reservoir species.</title>
        <authorList>
            <person name="Huang Y."/>
            <person name="Li Y."/>
            <person name="Burt D.W."/>
            <person name="Chen H."/>
            <person name="Zhang Y."/>
            <person name="Qian W."/>
            <person name="Kim H."/>
            <person name="Gan S."/>
            <person name="Zhao Y."/>
            <person name="Li J."/>
            <person name="Yi K."/>
            <person name="Feng H."/>
            <person name="Zhu P."/>
            <person name="Li B."/>
            <person name="Liu Q."/>
            <person name="Fairley S."/>
            <person name="Magor K.E."/>
            <person name="Du Z."/>
            <person name="Hu X."/>
            <person name="Goodman L."/>
            <person name="Tafer H."/>
            <person name="Vignal A."/>
            <person name="Lee T."/>
            <person name="Kim K.W."/>
            <person name="Sheng Z."/>
            <person name="An Y."/>
            <person name="Searle S."/>
            <person name="Herrero J."/>
            <person name="Groenen M.A."/>
            <person name="Crooijmans R.P."/>
            <person name="Faraut T."/>
            <person name="Cai Q."/>
            <person name="Webster R.G."/>
            <person name="Aldridge J.R."/>
            <person name="Warren W.C."/>
            <person name="Bartschat S."/>
            <person name="Kehr S."/>
            <person name="Marz M."/>
            <person name="Stadler P.F."/>
            <person name="Smith J."/>
            <person name="Kraus R.H."/>
            <person name="Zhao Y."/>
            <person name="Ren L."/>
            <person name="Fei J."/>
            <person name="Morisson M."/>
            <person name="Kaiser P."/>
            <person name="Griffin D.K."/>
            <person name="Rao M."/>
            <person name="Pitel F."/>
            <person name="Wang J."/>
            <person name="Li N."/>
        </authorList>
    </citation>
    <scope>NUCLEOTIDE SEQUENCE [LARGE SCALE GENOMIC DNA]</scope>
</reference>
<feature type="compositionally biased region" description="Polar residues" evidence="1">
    <location>
        <begin position="281"/>
        <end position="296"/>
    </location>
</feature>
<sequence length="1165" mass="122708">MAAATPLPRPWAGLSAALGAAGPGSWCPPSQRGREMPEQSPHRLPCGPVLTGHRQPAAAAGSLPARADSRAGQGAGHKGLTAPSGQAGNRLSPIYSLGSPAEPKTHGFLLCKPLKGHQTSSVPAAGKGSVRAQTNLFPLPLRLQQYQVVKCLLSEGPSDLRNVTRSGARRLLPSARHEACPGDGAAAGRTNCCNITAKKLHDVLAGALYKEELREEAQQPNLAPDSSDETSLLPLARPHSPRVPPFHSGCLFGAPQDSRATAAPHSRTMPRLLCHPATQRGWNQAHGTASGQSLGSNGEGDALSEFRNAKQHTPAESYQKAMKFTSRLTRGTQPLRARAGDRLPRSICWRRVRLSQEKASRERSPRLRPAARCLTCSPARRGYRQRPRESDQEGKFKGSTRLSSRRGDARNSSGIDVRGGTGIHTSWNRSDTNLQPQHPEPLPVLPTHLRAPRTPVLTAAFQRTAILKSTNSSVQQNYPALKRLGCAQAPVPTVNRGATQAIAPHQAVYEQGACCTHAAYFGGLFSNPNTDNYQQAVISLPTPAFPQPWKEVWHAEHRVLVVPEARDTRTGSQRDDGISNARQLADSMWERLRHMVLGTIYGPLAPGPEHPGLSAAHGHQGPALRAGTALALPGCRTPPSCTAGPRAAPAPGSEELCSWLREVLAALHPWQARAAAGCRAAGQEGTQPPAQLTGRLACTLCCCNKRPPAASAGHGGPCSTGEQLVVLPGRAAKPSGLYKAPLAAEVTAHEASLTAPPPEMSAEQRALGSPAGSTALSQEAFLTAPPPEMSAAAQTEPAAGLRGATAGCTRATPNPEPAAGLRGGGSPGAAQLPALTAGRGSATFSHQLKVSLQHQQRQAWGSCAWGLCTGDTRQKLQGSMTTGYPKHSAEQHPVPEDRRCTKCQQPQSSAMPTRTRSSAGAGCISCTPAPRLLTRTGPPRTAAAELAAQQILQCQDLSYPSCCACRSGSTVPAVSRVSGASASFPPRGLACQLSSCTTASTTSAVVPLAGRGSVCLRLTRHREASSFQPPGCGQKEQKRSQGSHCAQTDGHGQPALKHQVPPHPAPCPPQQPAECHGSSKALPGQKAASSSHHIPLLTRPHRRQKPSVVSSEDKALLLLPVAVQEGAVDCDHFSLAGKDSTFGASGLFILLIWLIRIWAQSKRSQ</sequence>
<keyword evidence="2" id="KW-0812">Transmembrane</keyword>
<feature type="region of interest" description="Disordered" evidence="1">
    <location>
        <begin position="810"/>
        <end position="833"/>
    </location>
</feature>
<evidence type="ECO:0000256" key="1">
    <source>
        <dbReference type="SAM" id="MobiDB-lite"/>
    </source>
</evidence>
<evidence type="ECO:0000313" key="3">
    <source>
        <dbReference type="EMBL" id="EOB01285.1"/>
    </source>
</evidence>
<feature type="region of interest" description="Disordered" evidence="1">
    <location>
        <begin position="751"/>
        <end position="774"/>
    </location>
</feature>
<feature type="compositionally biased region" description="Basic and acidic residues" evidence="1">
    <location>
        <begin position="887"/>
        <end position="900"/>
    </location>
</feature>
<feature type="transmembrane region" description="Helical" evidence="2">
    <location>
        <begin position="1142"/>
        <end position="1159"/>
    </location>
</feature>
<evidence type="ECO:0000313" key="4">
    <source>
        <dbReference type="Proteomes" id="UP000296049"/>
    </source>
</evidence>
<protein>
    <submittedName>
        <fullName evidence="3">Uncharacterized protein</fullName>
    </submittedName>
</protein>
<gene>
    <name evidence="3" type="ORF">Anapl_12726</name>
</gene>
<feature type="compositionally biased region" description="Basic and acidic residues" evidence="1">
    <location>
        <begin position="386"/>
        <end position="396"/>
    </location>
</feature>
<feature type="region of interest" description="Disordered" evidence="1">
    <location>
        <begin position="281"/>
        <end position="339"/>
    </location>
</feature>
<dbReference type="AlphaFoldDB" id="R0LI10"/>
<keyword evidence="2" id="KW-1133">Transmembrane helix</keyword>
<keyword evidence="4" id="KW-1185">Reference proteome</keyword>
<organism evidence="3 4">
    <name type="scientific">Anas platyrhynchos</name>
    <name type="common">Mallard</name>
    <name type="synonym">Anas boschas</name>
    <dbReference type="NCBI Taxonomy" id="8839"/>
    <lineage>
        <taxon>Eukaryota</taxon>
        <taxon>Metazoa</taxon>
        <taxon>Chordata</taxon>
        <taxon>Craniata</taxon>
        <taxon>Vertebrata</taxon>
        <taxon>Euteleostomi</taxon>
        <taxon>Archelosauria</taxon>
        <taxon>Archosauria</taxon>
        <taxon>Dinosauria</taxon>
        <taxon>Saurischia</taxon>
        <taxon>Theropoda</taxon>
        <taxon>Coelurosauria</taxon>
        <taxon>Aves</taxon>
        <taxon>Neognathae</taxon>
        <taxon>Galloanserae</taxon>
        <taxon>Anseriformes</taxon>
        <taxon>Anatidae</taxon>
        <taxon>Anatinae</taxon>
        <taxon>Anas</taxon>
    </lineage>
</organism>
<proteinExistence type="predicted"/>
<keyword evidence="2" id="KW-0472">Membrane</keyword>